<feature type="domain" description="Transposase IS4-like" evidence="1">
    <location>
        <begin position="115"/>
        <end position="351"/>
    </location>
</feature>
<feature type="domain" description="H repeat-associated protein N-terminal" evidence="2">
    <location>
        <begin position="14"/>
        <end position="101"/>
    </location>
</feature>
<name>A3ZYT1_9BACT</name>
<dbReference type="Pfam" id="PF13808">
    <property type="entry name" value="DDE_Tnp_1_assoc"/>
    <property type="match status" value="1"/>
</dbReference>
<protein>
    <submittedName>
        <fullName evidence="3">Putative transposase</fullName>
    </submittedName>
</protein>
<dbReference type="GO" id="GO:0004803">
    <property type="term" value="F:transposase activity"/>
    <property type="evidence" value="ECO:0007669"/>
    <property type="project" value="InterPro"/>
</dbReference>
<dbReference type="PANTHER" id="PTHR30298:SF0">
    <property type="entry name" value="PROTEIN YBFL-RELATED"/>
    <property type="match status" value="1"/>
</dbReference>
<dbReference type="eggNOG" id="COG5433">
    <property type="taxonomic scope" value="Bacteria"/>
</dbReference>
<evidence type="ECO:0000259" key="1">
    <source>
        <dbReference type="Pfam" id="PF01609"/>
    </source>
</evidence>
<organism evidence="3 4">
    <name type="scientific">Blastopirellula marina DSM 3645</name>
    <dbReference type="NCBI Taxonomy" id="314230"/>
    <lineage>
        <taxon>Bacteria</taxon>
        <taxon>Pseudomonadati</taxon>
        <taxon>Planctomycetota</taxon>
        <taxon>Planctomycetia</taxon>
        <taxon>Pirellulales</taxon>
        <taxon>Pirellulaceae</taxon>
        <taxon>Blastopirellula</taxon>
    </lineage>
</organism>
<dbReference type="PANTHER" id="PTHR30298">
    <property type="entry name" value="H REPEAT-ASSOCIATED PREDICTED TRANSPOSASE"/>
    <property type="match status" value="1"/>
</dbReference>
<dbReference type="InterPro" id="IPR051698">
    <property type="entry name" value="Transposase_11-like"/>
</dbReference>
<accession>A3ZYT1</accession>
<dbReference type="GO" id="GO:0006313">
    <property type="term" value="P:DNA transposition"/>
    <property type="evidence" value="ECO:0007669"/>
    <property type="project" value="InterPro"/>
</dbReference>
<proteinExistence type="predicted"/>
<sequence>MSRQVDQDDVVSILEYFAELDDPRRHINRKHLLGDLLVICVPAVIAGADGPRSIAIWAEAHVEWLKSRLELPSGVPSHDTIGRLLAQLKPTAFQQCFDEWLTAMRQAATTDDDAREIIAIDGKTLRRSHDRGKGLGPLCLGSAWAVRAGVSLGQMAAADKSNEIVVFPELIEQIDVRKAIVTLDAAGCQRDVAEKIIAGKGDYVLALKANQERLHEQVRDYITTQLENDFAGVKVERHEEEAKGHGRLDKRFYYQVKLPDEVPAGEDWRGLKTIGVAIRISQENGRETCDTRYYISSLKPDAKQFAAAVRGHWGIENSLHWTLDVTFREDESRLRNRIAAENLAWLKRLAVSLIKQHKSKESVVMRRRMAGWNVNFLAEILGLGRS</sequence>
<gene>
    <name evidence="3" type="ORF">DSM3645_18186</name>
</gene>
<dbReference type="Proteomes" id="UP000004358">
    <property type="component" value="Unassembled WGS sequence"/>
</dbReference>
<dbReference type="InterPro" id="IPR047647">
    <property type="entry name" value="ISAs1_transpos"/>
</dbReference>
<dbReference type="InterPro" id="IPR002559">
    <property type="entry name" value="Transposase_11"/>
</dbReference>
<dbReference type="AlphaFoldDB" id="A3ZYT1"/>
<evidence type="ECO:0000259" key="2">
    <source>
        <dbReference type="Pfam" id="PF13808"/>
    </source>
</evidence>
<reference evidence="3 4" key="1">
    <citation type="submission" date="2006-02" db="EMBL/GenBank/DDBJ databases">
        <authorList>
            <person name="Amann R."/>
            <person name="Ferriera S."/>
            <person name="Johnson J."/>
            <person name="Kravitz S."/>
            <person name="Halpern A."/>
            <person name="Remington K."/>
            <person name="Beeson K."/>
            <person name="Tran B."/>
            <person name="Rogers Y.-H."/>
            <person name="Friedman R."/>
            <person name="Venter J.C."/>
        </authorList>
    </citation>
    <scope>NUCLEOTIDE SEQUENCE [LARGE SCALE GENOMIC DNA]</scope>
    <source>
        <strain evidence="3 4">DSM 3645</strain>
    </source>
</reference>
<evidence type="ECO:0000313" key="3">
    <source>
        <dbReference type="EMBL" id="EAQ78292.1"/>
    </source>
</evidence>
<comment type="caution">
    <text evidence="3">The sequence shown here is derived from an EMBL/GenBank/DDBJ whole genome shotgun (WGS) entry which is preliminary data.</text>
</comment>
<dbReference type="GO" id="GO:0003677">
    <property type="term" value="F:DNA binding"/>
    <property type="evidence" value="ECO:0007669"/>
    <property type="project" value="InterPro"/>
</dbReference>
<dbReference type="Pfam" id="PF01609">
    <property type="entry name" value="DDE_Tnp_1"/>
    <property type="match status" value="1"/>
</dbReference>
<dbReference type="OrthoDB" id="291219at2"/>
<dbReference type="InterPro" id="IPR032806">
    <property type="entry name" value="YbfD_N"/>
</dbReference>
<dbReference type="RefSeq" id="WP_002651534.1">
    <property type="nucleotide sequence ID" value="NZ_CH672376.1"/>
</dbReference>
<dbReference type="HOGENOM" id="CLU_046404_0_1_0"/>
<dbReference type="EMBL" id="AANZ01000022">
    <property type="protein sequence ID" value="EAQ78292.1"/>
    <property type="molecule type" value="Genomic_DNA"/>
</dbReference>
<dbReference type="NCBIfam" id="NF033564">
    <property type="entry name" value="transpos_ISAs1"/>
    <property type="match status" value="1"/>
</dbReference>
<evidence type="ECO:0000313" key="4">
    <source>
        <dbReference type="Proteomes" id="UP000004358"/>
    </source>
</evidence>